<dbReference type="EMBL" id="MU004182">
    <property type="protein sequence ID" value="KAF2501782.1"/>
    <property type="molecule type" value="Genomic_DNA"/>
</dbReference>
<dbReference type="AlphaFoldDB" id="A0A6A6RBJ3"/>
<reference evidence="1" key="1">
    <citation type="journal article" date="2020" name="Stud. Mycol.">
        <title>101 Dothideomycetes genomes: a test case for predicting lifestyles and emergence of pathogens.</title>
        <authorList>
            <person name="Haridas S."/>
            <person name="Albert R."/>
            <person name="Binder M."/>
            <person name="Bloem J."/>
            <person name="Labutti K."/>
            <person name="Salamov A."/>
            <person name="Andreopoulos B."/>
            <person name="Baker S."/>
            <person name="Barry K."/>
            <person name="Bills G."/>
            <person name="Bluhm B."/>
            <person name="Cannon C."/>
            <person name="Castanera R."/>
            <person name="Culley D."/>
            <person name="Daum C."/>
            <person name="Ezra D."/>
            <person name="Gonzalez J."/>
            <person name="Henrissat B."/>
            <person name="Kuo A."/>
            <person name="Liang C."/>
            <person name="Lipzen A."/>
            <person name="Lutzoni F."/>
            <person name="Magnuson J."/>
            <person name="Mondo S."/>
            <person name="Nolan M."/>
            <person name="Ohm R."/>
            <person name="Pangilinan J."/>
            <person name="Park H.-J."/>
            <person name="Ramirez L."/>
            <person name="Alfaro M."/>
            <person name="Sun H."/>
            <person name="Tritt A."/>
            <person name="Yoshinaga Y."/>
            <person name="Zwiers L.-H."/>
            <person name="Turgeon B."/>
            <person name="Goodwin S."/>
            <person name="Spatafora J."/>
            <person name="Crous P."/>
            <person name="Grigoriev I."/>
        </authorList>
    </citation>
    <scope>NUCLEOTIDE SEQUENCE</scope>
    <source>
        <strain evidence="1">CBS 269.34</strain>
    </source>
</reference>
<organism evidence="1 2">
    <name type="scientific">Lophium mytilinum</name>
    <dbReference type="NCBI Taxonomy" id="390894"/>
    <lineage>
        <taxon>Eukaryota</taxon>
        <taxon>Fungi</taxon>
        <taxon>Dikarya</taxon>
        <taxon>Ascomycota</taxon>
        <taxon>Pezizomycotina</taxon>
        <taxon>Dothideomycetes</taxon>
        <taxon>Pleosporomycetidae</taxon>
        <taxon>Mytilinidiales</taxon>
        <taxon>Mytilinidiaceae</taxon>
        <taxon>Lophium</taxon>
    </lineage>
</organism>
<protein>
    <submittedName>
        <fullName evidence="1">Uncharacterized protein</fullName>
    </submittedName>
</protein>
<sequence length="416" mass="45090">MSSIPSIQVLEKADYTKQHIVSLPNALPLPPLAPSSIRIQTSIIALTINNFTYARLGHLIGWWNIHLLPESIPTEFSDTAKFGRISGWGYASVIESNVPNVPVGHLVYGYIPIGTLPEDLEIKPAKTTNTIICTNPHRQHAWTIYNRYSVYPPSSTTNPTNEASHGWDALMRGLFDTGRVMNQYVLAWDDAKRVDAGGVRSPSWTASDADISDAAIVVLSASGKTSTSFAHQLRHNRPKAAQPKLLLGVSSPLSIDFTKKTGFCDSVLLYSDIEGARTAIAAAGVSKILLVDFAARDGVVESWHAALSPMVPTLIYLAVGGTSKVSTNEEIIAGMEKRAALGLRQVNVSTIRDAGRAMGAQAFQDEGEAAWDEFKREGAIPGVDLRWGDGMEDWAKAWDALAKEEIGPNTGLVFKL</sequence>
<evidence type="ECO:0000313" key="2">
    <source>
        <dbReference type="Proteomes" id="UP000799750"/>
    </source>
</evidence>
<proteinExistence type="predicted"/>
<dbReference type="Proteomes" id="UP000799750">
    <property type="component" value="Unassembled WGS sequence"/>
</dbReference>
<keyword evidence="2" id="KW-1185">Reference proteome</keyword>
<gene>
    <name evidence="1" type="ORF">BU16DRAFT_207981</name>
</gene>
<name>A0A6A6RBJ3_9PEZI</name>
<dbReference type="OrthoDB" id="192702at2759"/>
<dbReference type="InterPro" id="IPR021276">
    <property type="entry name" value="DUF2855"/>
</dbReference>
<dbReference type="Pfam" id="PF11017">
    <property type="entry name" value="DUF2855"/>
    <property type="match status" value="1"/>
</dbReference>
<evidence type="ECO:0000313" key="1">
    <source>
        <dbReference type="EMBL" id="KAF2501782.1"/>
    </source>
</evidence>
<accession>A0A6A6RBJ3</accession>